<evidence type="ECO:0008006" key="4">
    <source>
        <dbReference type="Google" id="ProtNLM"/>
    </source>
</evidence>
<keyword evidence="3" id="KW-1185">Reference proteome</keyword>
<name>A0ABZ0AWJ9_9BURK</name>
<dbReference type="PROSITE" id="PS51257">
    <property type="entry name" value="PROKAR_LIPOPROTEIN"/>
    <property type="match status" value="1"/>
</dbReference>
<evidence type="ECO:0000256" key="1">
    <source>
        <dbReference type="SAM" id="SignalP"/>
    </source>
</evidence>
<dbReference type="Proteomes" id="UP001302257">
    <property type="component" value="Chromosome"/>
</dbReference>
<feature type="signal peptide" evidence="1">
    <location>
        <begin position="1"/>
        <end position="25"/>
    </location>
</feature>
<dbReference type="RefSeq" id="WP_313866857.1">
    <property type="nucleotide sequence ID" value="NZ_CP132507.1"/>
</dbReference>
<sequence>MPHFNKIFAIALTIVLFGCSSSVPVGDNFYPKTFNGYLGHPPEVLNRLAGKWTLQKLEDGKYVDVTAKAGLRVSEETVGLTRTITVDIQNQGIVEFPMRLTLNDNAGVFVCIGCAKTPEAWFGRLLN</sequence>
<keyword evidence="1" id="KW-0732">Signal</keyword>
<dbReference type="EMBL" id="CP132507">
    <property type="protein sequence ID" value="WNO03986.1"/>
    <property type="molecule type" value="Genomic_DNA"/>
</dbReference>
<evidence type="ECO:0000313" key="2">
    <source>
        <dbReference type="EMBL" id="WNO03986.1"/>
    </source>
</evidence>
<reference evidence="2 3" key="1">
    <citation type="submission" date="2023-08" db="EMBL/GenBank/DDBJ databases">
        <title>Rhodoferax potami sp. nov. and Rhodoferax mekongensis sp. nov., isolated from the Mekong River in Thailand.</title>
        <authorList>
            <person name="Kitikhun S."/>
            <person name="Charoenyingcharoen P."/>
            <person name="Siriarchawattana P."/>
            <person name="Likhitrattanapisal S."/>
            <person name="Nilsakha T."/>
            <person name="Chanpet A."/>
            <person name="Rattanawaree P."/>
            <person name="Ingsriswang S."/>
        </authorList>
    </citation>
    <scope>NUCLEOTIDE SEQUENCE [LARGE SCALE GENOMIC DNA]</scope>
    <source>
        <strain evidence="2 3">TBRC 17307</strain>
    </source>
</reference>
<gene>
    <name evidence="2" type="ORF">RAN89_13850</name>
</gene>
<organism evidence="2 3">
    <name type="scientific">Rhodoferax mekongensis</name>
    <dbReference type="NCBI Taxonomy" id="3068341"/>
    <lineage>
        <taxon>Bacteria</taxon>
        <taxon>Pseudomonadati</taxon>
        <taxon>Pseudomonadota</taxon>
        <taxon>Betaproteobacteria</taxon>
        <taxon>Burkholderiales</taxon>
        <taxon>Comamonadaceae</taxon>
        <taxon>Rhodoferax</taxon>
    </lineage>
</organism>
<accession>A0ABZ0AWJ9</accession>
<evidence type="ECO:0000313" key="3">
    <source>
        <dbReference type="Proteomes" id="UP001302257"/>
    </source>
</evidence>
<protein>
    <recommendedName>
        <fullName evidence="4">DUF1080 domain-containing protein</fullName>
    </recommendedName>
</protein>
<feature type="chain" id="PRO_5045427257" description="DUF1080 domain-containing protein" evidence="1">
    <location>
        <begin position="26"/>
        <end position="127"/>
    </location>
</feature>
<proteinExistence type="predicted"/>